<gene>
    <name evidence="1" type="ORF">DXN05_19320</name>
</gene>
<dbReference type="Proteomes" id="UP000261284">
    <property type="component" value="Unassembled WGS sequence"/>
</dbReference>
<evidence type="ECO:0000313" key="1">
    <source>
        <dbReference type="EMBL" id="RFM26719.1"/>
    </source>
</evidence>
<dbReference type="RefSeq" id="WP_116848923.1">
    <property type="nucleotide sequence ID" value="NZ_QTJU01000008.1"/>
</dbReference>
<dbReference type="EMBL" id="QTJU01000008">
    <property type="protein sequence ID" value="RFM26719.1"/>
    <property type="molecule type" value="Genomic_DNA"/>
</dbReference>
<reference evidence="1 2" key="1">
    <citation type="submission" date="2018-08" db="EMBL/GenBank/DDBJ databases">
        <title>Chitinophagaceae sp. K23C18032701, a novel bacterium isolated from forest soil.</title>
        <authorList>
            <person name="Wang C."/>
        </authorList>
    </citation>
    <scope>NUCLEOTIDE SEQUENCE [LARGE SCALE GENOMIC DNA]</scope>
    <source>
        <strain evidence="1 2">K23C18032701</strain>
    </source>
</reference>
<proteinExistence type="predicted"/>
<dbReference type="AlphaFoldDB" id="A0A3E1NFH7"/>
<dbReference type="OrthoDB" id="9805336at2"/>
<accession>A0A3E1NFH7</accession>
<protein>
    <recommendedName>
        <fullName evidence="3">DUF5723 domain-containing protein</fullName>
    </recommendedName>
</protein>
<evidence type="ECO:0000313" key="2">
    <source>
        <dbReference type="Proteomes" id="UP000261284"/>
    </source>
</evidence>
<keyword evidence="2" id="KW-1185">Reference proteome</keyword>
<organism evidence="1 2">
    <name type="scientific">Deminuibacter soli</name>
    <dbReference type="NCBI Taxonomy" id="2291815"/>
    <lineage>
        <taxon>Bacteria</taxon>
        <taxon>Pseudomonadati</taxon>
        <taxon>Bacteroidota</taxon>
        <taxon>Chitinophagia</taxon>
        <taxon>Chitinophagales</taxon>
        <taxon>Chitinophagaceae</taxon>
        <taxon>Deminuibacter</taxon>
    </lineage>
</organism>
<sequence length="502" mass="56835">MIQLRQIIVTTFTRICSRQQQWLLPFFCMALLTVSGSSKLAAQQLQALHGSPFAGSLSTDYNPATILDAPYRWDITLFGVQGKTITNGFRVTNYNLFSNIDSADTKAKPGYFRRYLHGSYSLNLLHAQYRIDHKQAVSFGVNLRNYVHGSSTPFYFNGYFKNSVDFVNQNSKTPYYGGNAQTSSWLEYNFGYARILHENEVGRWQAGVQLRIMNAVSGANSRVNNIVVTPDKNSANDYILSQGNGYYGYSANYDALDSNQSFRTNYRNFLRGTKWGAGIDLGVEYVRYADEYSSNYNPGKMPAEYDWKVAISLLDLGRNSYNYGKYSMGFSGFQDNVQVSRLDSTFSKYHNLRRLNDSLRTIVSGFDSLKGGFTINNPARLLVSIDKSLPNNFYFNAEVQLQFASTRSYSRINTRELTAIVLTPRWETKTWGVYLPVQYTTEGNTWIGMAVKAGPLIVGLHNLAWLFSKSALPNGGGYLALQIHPWGNHEDDNSYPCPRYPR</sequence>
<evidence type="ECO:0008006" key="3">
    <source>
        <dbReference type="Google" id="ProtNLM"/>
    </source>
</evidence>
<name>A0A3E1NFH7_9BACT</name>
<comment type="caution">
    <text evidence="1">The sequence shown here is derived from an EMBL/GenBank/DDBJ whole genome shotgun (WGS) entry which is preliminary data.</text>
</comment>